<gene>
    <name evidence="1" type="ORF">JOQ06_000325</name>
</gene>
<feature type="non-terminal residue" evidence="1">
    <location>
        <position position="1"/>
    </location>
</feature>
<organism evidence="1 2">
    <name type="scientific">Pogonophryne albipinna</name>
    <dbReference type="NCBI Taxonomy" id="1090488"/>
    <lineage>
        <taxon>Eukaryota</taxon>
        <taxon>Metazoa</taxon>
        <taxon>Chordata</taxon>
        <taxon>Craniata</taxon>
        <taxon>Vertebrata</taxon>
        <taxon>Euteleostomi</taxon>
        <taxon>Actinopterygii</taxon>
        <taxon>Neopterygii</taxon>
        <taxon>Teleostei</taxon>
        <taxon>Neoteleostei</taxon>
        <taxon>Acanthomorphata</taxon>
        <taxon>Eupercaria</taxon>
        <taxon>Perciformes</taxon>
        <taxon>Notothenioidei</taxon>
        <taxon>Pogonophryne</taxon>
    </lineage>
</organism>
<evidence type="ECO:0000313" key="1">
    <source>
        <dbReference type="EMBL" id="KAJ4924084.1"/>
    </source>
</evidence>
<proteinExistence type="predicted"/>
<keyword evidence="2" id="KW-1185">Reference proteome</keyword>
<feature type="non-terminal residue" evidence="1">
    <location>
        <position position="54"/>
    </location>
</feature>
<dbReference type="EMBL" id="JAPTMU010000023">
    <property type="protein sequence ID" value="KAJ4924084.1"/>
    <property type="molecule type" value="Genomic_DNA"/>
</dbReference>
<evidence type="ECO:0000313" key="2">
    <source>
        <dbReference type="Proteomes" id="UP001219934"/>
    </source>
</evidence>
<dbReference type="Proteomes" id="UP001219934">
    <property type="component" value="Unassembled WGS sequence"/>
</dbReference>
<accession>A0AAD6AFX9</accession>
<dbReference type="AlphaFoldDB" id="A0AAD6AFX9"/>
<sequence>AAVKKLQVCLRPVATGGQQRSMSEMSVLRVLLVVMQPSVVLQKVEVMLMGNPLK</sequence>
<comment type="caution">
    <text evidence="1">The sequence shown here is derived from an EMBL/GenBank/DDBJ whole genome shotgun (WGS) entry which is preliminary data.</text>
</comment>
<name>A0AAD6AFX9_9TELE</name>
<protein>
    <submittedName>
        <fullName evidence="1">Uncharacterized protein</fullName>
    </submittedName>
</protein>
<reference evidence="1" key="1">
    <citation type="submission" date="2022-11" db="EMBL/GenBank/DDBJ databases">
        <title>Chromosome-level genome of Pogonophryne albipinna.</title>
        <authorList>
            <person name="Jo E."/>
        </authorList>
    </citation>
    <scope>NUCLEOTIDE SEQUENCE</scope>
    <source>
        <strain evidence="1">SGF0006</strain>
        <tissue evidence="1">Muscle</tissue>
    </source>
</reference>